<keyword evidence="4" id="KW-0408">Iron</keyword>
<keyword evidence="4" id="KW-0479">Metal-binding</keyword>
<dbReference type="GO" id="GO:0051539">
    <property type="term" value="F:4 iron, 4 sulfur cluster binding"/>
    <property type="evidence" value="ECO:0007669"/>
    <property type="project" value="UniProtKB-KW"/>
</dbReference>
<dbReference type="EMBL" id="JAEUBG010000660">
    <property type="protein sequence ID" value="KAH3687724.1"/>
    <property type="molecule type" value="Genomic_DNA"/>
</dbReference>
<feature type="domain" description="Iron hydrogenase large subunit C-terminal" evidence="8">
    <location>
        <begin position="107"/>
        <end position="434"/>
    </location>
</feature>
<dbReference type="Gene3D" id="3.40.50.1780">
    <property type="match status" value="1"/>
</dbReference>
<evidence type="ECO:0000256" key="6">
    <source>
        <dbReference type="ARBA" id="ARBA00031269"/>
    </source>
</evidence>
<comment type="similarity">
    <text evidence="1">Belongs to the NARF family.</text>
</comment>
<dbReference type="PANTHER" id="PTHR11615">
    <property type="entry name" value="NITRATE, FORMATE, IRON DEHYDROGENASE"/>
    <property type="match status" value="1"/>
</dbReference>
<proteinExistence type="inferred from homology"/>
<accession>A0A9P8TQX8</accession>
<reference evidence="9" key="1">
    <citation type="journal article" date="2021" name="Open Biol.">
        <title>Shared evolutionary footprints suggest mitochondrial oxidative damage underlies multiple complex I losses in fungi.</title>
        <authorList>
            <person name="Schikora-Tamarit M.A."/>
            <person name="Marcet-Houben M."/>
            <person name="Nosek J."/>
            <person name="Gabaldon T."/>
        </authorList>
    </citation>
    <scope>NUCLEOTIDE SEQUENCE</scope>
    <source>
        <strain evidence="9">CBS2887</strain>
    </source>
</reference>
<dbReference type="SUPFAM" id="SSF53920">
    <property type="entry name" value="Fe-only hydrogenase"/>
    <property type="match status" value="1"/>
</dbReference>
<keyword evidence="10" id="KW-1185">Reference proteome</keyword>
<evidence type="ECO:0000259" key="8">
    <source>
        <dbReference type="Pfam" id="PF02906"/>
    </source>
</evidence>
<dbReference type="Proteomes" id="UP000774326">
    <property type="component" value="Unassembled WGS sequence"/>
</dbReference>
<feature type="region of interest" description="Disordered" evidence="7">
    <location>
        <begin position="381"/>
        <end position="407"/>
    </location>
</feature>
<keyword evidence="5" id="KW-0411">Iron-sulfur</keyword>
<dbReference type="Pfam" id="PF02906">
    <property type="entry name" value="Fe_hyd_lg_C"/>
    <property type="match status" value="1"/>
</dbReference>
<gene>
    <name evidence="9" type="ORF">WICPIJ_001290</name>
</gene>
<reference evidence="9" key="2">
    <citation type="submission" date="2021-01" db="EMBL/GenBank/DDBJ databases">
        <authorList>
            <person name="Schikora-Tamarit M.A."/>
        </authorList>
    </citation>
    <scope>NUCLEOTIDE SEQUENCE</scope>
    <source>
        <strain evidence="9">CBS2887</strain>
    </source>
</reference>
<evidence type="ECO:0000256" key="1">
    <source>
        <dbReference type="ARBA" id="ARBA00006596"/>
    </source>
</evidence>
<dbReference type="OrthoDB" id="10253113at2759"/>
<dbReference type="InterPro" id="IPR050340">
    <property type="entry name" value="Cytosolic_Fe-S_CAF"/>
</dbReference>
<evidence type="ECO:0000256" key="5">
    <source>
        <dbReference type="ARBA" id="ARBA00023014"/>
    </source>
</evidence>
<evidence type="ECO:0000256" key="2">
    <source>
        <dbReference type="ARBA" id="ARBA00015854"/>
    </source>
</evidence>
<comment type="caution">
    <text evidence="9">The sequence shown here is derived from an EMBL/GenBank/DDBJ whole genome shotgun (WGS) entry which is preliminary data.</text>
</comment>
<evidence type="ECO:0000313" key="9">
    <source>
        <dbReference type="EMBL" id="KAH3687724.1"/>
    </source>
</evidence>
<protein>
    <recommendedName>
        <fullName evidence="2">Cytosolic Fe-S cluster assembly factor NAR1</fullName>
    </recommendedName>
    <alternativeName>
        <fullName evidence="3">Cytosolic Fe-S cluster assembly factor nar1</fullName>
    </alternativeName>
    <alternativeName>
        <fullName evidence="6">Nuclear architecture-related protein 1</fullName>
    </alternativeName>
</protein>
<keyword evidence="4" id="KW-0004">4Fe-4S</keyword>
<dbReference type="InterPro" id="IPR009016">
    <property type="entry name" value="Fe_hydrogenase"/>
</dbReference>
<dbReference type="InterPro" id="IPR004108">
    <property type="entry name" value="Fe_hydrogenase_lsu_C"/>
</dbReference>
<evidence type="ECO:0000256" key="3">
    <source>
        <dbReference type="ARBA" id="ARBA00017073"/>
    </source>
</evidence>
<name>A0A9P8TQX8_WICPI</name>
<organism evidence="9 10">
    <name type="scientific">Wickerhamomyces pijperi</name>
    <name type="common">Yeast</name>
    <name type="synonym">Pichia pijperi</name>
    <dbReference type="NCBI Taxonomy" id="599730"/>
    <lineage>
        <taxon>Eukaryota</taxon>
        <taxon>Fungi</taxon>
        <taxon>Dikarya</taxon>
        <taxon>Ascomycota</taxon>
        <taxon>Saccharomycotina</taxon>
        <taxon>Saccharomycetes</taxon>
        <taxon>Phaffomycetales</taxon>
        <taxon>Wickerhamomycetaceae</taxon>
        <taxon>Wickerhamomyces</taxon>
    </lineage>
</organism>
<evidence type="ECO:0000313" key="10">
    <source>
        <dbReference type="Proteomes" id="UP000774326"/>
    </source>
</evidence>
<evidence type="ECO:0000256" key="4">
    <source>
        <dbReference type="ARBA" id="ARBA00022485"/>
    </source>
</evidence>
<evidence type="ECO:0000256" key="7">
    <source>
        <dbReference type="SAM" id="MobiDB-lite"/>
    </source>
</evidence>
<dbReference type="AlphaFoldDB" id="A0A9P8TQX8"/>
<dbReference type="Gene3D" id="3.30.70.20">
    <property type="match status" value="1"/>
</dbReference>
<dbReference type="Gene3D" id="3.40.950.10">
    <property type="entry name" value="Fe-only Hydrogenase (Larger Subunit), Chain L, domain 3"/>
    <property type="match status" value="1"/>
</dbReference>
<sequence length="504" mass="55617">MSALLSASDLNDFISPGLACIKPVKEAADNNTETNDDNEEYGVQINAKGAQSTARSTTKELPSASISLQDCLACSGCITSAEEVLLAKQTHTILLEDLKNFKDEKCFVFSISHQSRISMSLYLGLPVSQFDQFIIRFMKEKYGFQFAVGTELGRVLSINQIDQQIIAAKQSEKGIQLSSVCPGFVLYVEKTKPEILPYLLNVKSPQQLTGLLLKTLLSKELGRDLTDIYHLSIMPCFDKKLESARPELVNEVDCVLTPREMVELIKESNVNIQDYIFPSQMDRLYQQSAPREWPCPSESWSSNLGSASGGFAWQYILSLQVSNSDLKTDIKEIKGKNSDVVEYHLLNSETGEKIGSSAVVNGFKNIQNLVRKLKPSGKVKVGSGIASRRRRRGIAGKSTENTEQPPEEAVVVANPTACDFVEVMACPGGCINGGGLLETEVNREGLITKYNGLPQIERLQDVQVVNGVLNTLKKYANLDSSKVFSYEFTKIEKLTDVVSVGNKW</sequence>